<dbReference type="Proteomes" id="UP000235786">
    <property type="component" value="Unassembled WGS sequence"/>
</dbReference>
<evidence type="ECO:0000313" key="5">
    <source>
        <dbReference type="Proteomes" id="UP000235786"/>
    </source>
</evidence>
<dbReference type="PRINTS" id="PR00755">
    <property type="entry name" value="AFLATOXINBRP"/>
</dbReference>
<dbReference type="PANTHER" id="PTHR47784">
    <property type="entry name" value="STEROL UPTAKE CONTROL PROTEIN 2"/>
    <property type="match status" value="1"/>
</dbReference>
<dbReference type="InterPro" id="IPR036864">
    <property type="entry name" value="Zn2-C6_fun-type_DNA-bd_sf"/>
</dbReference>
<gene>
    <name evidence="4" type="ORF">L207DRAFT_579892</name>
</gene>
<dbReference type="PROSITE" id="PS00463">
    <property type="entry name" value="ZN2_CY6_FUNGAL_1"/>
    <property type="match status" value="1"/>
</dbReference>
<accession>A0A2J6RX02</accession>
<evidence type="ECO:0000256" key="1">
    <source>
        <dbReference type="ARBA" id="ARBA00023242"/>
    </source>
</evidence>
<evidence type="ECO:0000256" key="2">
    <source>
        <dbReference type="SAM" id="MobiDB-lite"/>
    </source>
</evidence>
<feature type="compositionally biased region" description="Polar residues" evidence="2">
    <location>
        <begin position="53"/>
        <end position="62"/>
    </location>
</feature>
<dbReference type="Pfam" id="PF11951">
    <property type="entry name" value="Fungal_trans_2"/>
    <property type="match status" value="1"/>
</dbReference>
<dbReference type="OrthoDB" id="4937900at2759"/>
<dbReference type="GO" id="GO:0008270">
    <property type="term" value="F:zinc ion binding"/>
    <property type="evidence" value="ECO:0007669"/>
    <property type="project" value="InterPro"/>
</dbReference>
<dbReference type="AlphaFoldDB" id="A0A2J6RX02"/>
<feature type="compositionally biased region" description="Low complexity" evidence="2">
    <location>
        <begin position="63"/>
        <end position="80"/>
    </location>
</feature>
<dbReference type="InterPro" id="IPR021858">
    <property type="entry name" value="Fun_TF"/>
</dbReference>
<dbReference type="EMBL" id="KZ613942">
    <property type="protein sequence ID" value="PMD43023.1"/>
    <property type="molecule type" value="Genomic_DNA"/>
</dbReference>
<keyword evidence="5" id="KW-1185">Reference proteome</keyword>
<dbReference type="Gene3D" id="4.10.240.10">
    <property type="entry name" value="Zn(2)-C6 fungal-type DNA-binding domain"/>
    <property type="match status" value="1"/>
</dbReference>
<feature type="domain" description="Zn(2)-C6 fungal-type" evidence="3">
    <location>
        <begin position="12"/>
        <end position="42"/>
    </location>
</feature>
<dbReference type="SMART" id="SM00066">
    <property type="entry name" value="GAL4"/>
    <property type="match status" value="1"/>
</dbReference>
<protein>
    <recommendedName>
        <fullName evidence="3">Zn(2)-C6 fungal-type domain-containing protein</fullName>
    </recommendedName>
</protein>
<dbReference type="SUPFAM" id="SSF57701">
    <property type="entry name" value="Zn2/Cys6 DNA-binding domain"/>
    <property type="match status" value="1"/>
</dbReference>
<dbReference type="InterPro" id="IPR053157">
    <property type="entry name" value="Sterol_Uptake_Regulator"/>
</dbReference>
<dbReference type="PANTHER" id="PTHR47784:SF5">
    <property type="entry name" value="STEROL UPTAKE CONTROL PROTEIN 2"/>
    <property type="match status" value="1"/>
</dbReference>
<name>A0A2J6RX02_HYAVF</name>
<dbReference type="PROSITE" id="PS50048">
    <property type="entry name" value="ZN2_CY6_FUNGAL_2"/>
    <property type="match status" value="1"/>
</dbReference>
<reference evidence="4 5" key="1">
    <citation type="submission" date="2016-04" db="EMBL/GenBank/DDBJ databases">
        <title>A degradative enzymes factory behind the ericoid mycorrhizal symbiosis.</title>
        <authorList>
            <consortium name="DOE Joint Genome Institute"/>
            <person name="Martino E."/>
            <person name="Morin E."/>
            <person name="Grelet G."/>
            <person name="Kuo A."/>
            <person name="Kohler A."/>
            <person name="Daghino S."/>
            <person name="Barry K."/>
            <person name="Choi C."/>
            <person name="Cichocki N."/>
            <person name="Clum A."/>
            <person name="Copeland A."/>
            <person name="Hainaut M."/>
            <person name="Haridas S."/>
            <person name="Labutti K."/>
            <person name="Lindquist E."/>
            <person name="Lipzen A."/>
            <person name="Khouja H.-R."/>
            <person name="Murat C."/>
            <person name="Ohm R."/>
            <person name="Olson A."/>
            <person name="Spatafora J."/>
            <person name="Veneault-Fourrey C."/>
            <person name="Henrissat B."/>
            <person name="Grigoriev I."/>
            <person name="Martin F."/>
            <person name="Perotto S."/>
        </authorList>
    </citation>
    <scope>NUCLEOTIDE SEQUENCE [LARGE SCALE GENOMIC DNA]</scope>
    <source>
        <strain evidence="4 5">F</strain>
    </source>
</reference>
<proteinExistence type="predicted"/>
<organism evidence="4 5">
    <name type="scientific">Hyaloscypha variabilis (strain UAMH 11265 / GT02V1 / F)</name>
    <name type="common">Meliniomyces variabilis</name>
    <dbReference type="NCBI Taxonomy" id="1149755"/>
    <lineage>
        <taxon>Eukaryota</taxon>
        <taxon>Fungi</taxon>
        <taxon>Dikarya</taxon>
        <taxon>Ascomycota</taxon>
        <taxon>Pezizomycotina</taxon>
        <taxon>Leotiomycetes</taxon>
        <taxon>Helotiales</taxon>
        <taxon>Hyaloscyphaceae</taxon>
        <taxon>Hyaloscypha</taxon>
        <taxon>Hyaloscypha variabilis</taxon>
    </lineage>
</organism>
<dbReference type="STRING" id="1149755.A0A2J6RX02"/>
<dbReference type="CDD" id="cd00067">
    <property type="entry name" value="GAL4"/>
    <property type="match status" value="1"/>
</dbReference>
<sequence length="385" mass="42851">MPRAAHRKSRHGCANCKQRRVKCDEKKPSCDRCISREIVCKYLPATTIIWTTSTPSQDETQNSSSNGTSSTSKSAPSISTQAKDADPAPLNLEGIALIIHWFTTTVHTVVATSGPNARALEVCQTLILSQAMQHTFLLHGLLALSALHLADTQSLPSERERYTRHATRHHSQGLTLYRGILDDVNAANYAASIAFSSLTAMFAVGLYRPREGAGKEVIDDLCRIFLLVKGWGVVVGVADALDCTDGLVSGRRRTDVEGLDGETGGAFKRLHELNRRRSGEGDVELYTLAIESLRSVFNEMTCVEKRSDPHLAMMWMDLLPEKCIRLFEERQGLGLLLLAFYCVVLKRAPKVWWLRGWSTGLLKAVRENIGLEYRDELKWVEDRVA</sequence>
<evidence type="ECO:0000259" key="3">
    <source>
        <dbReference type="PROSITE" id="PS50048"/>
    </source>
</evidence>
<dbReference type="Pfam" id="PF00172">
    <property type="entry name" value="Zn_clus"/>
    <property type="match status" value="1"/>
</dbReference>
<dbReference type="InterPro" id="IPR001138">
    <property type="entry name" value="Zn2Cys6_DnaBD"/>
</dbReference>
<evidence type="ECO:0000313" key="4">
    <source>
        <dbReference type="EMBL" id="PMD43023.1"/>
    </source>
</evidence>
<keyword evidence="1" id="KW-0539">Nucleus</keyword>
<feature type="region of interest" description="Disordered" evidence="2">
    <location>
        <begin position="53"/>
        <end position="85"/>
    </location>
</feature>
<dbReference type="GO" id="GO:0001228">
    <property type="term" value="F:DNA-binding transcription activator activity, RNA polymerase II-specific"/>
    <property type="evidence" value="ECO:0007669"/>
    <property type="project" value="TreeGrafter"/>
</dbReference>